<evidence type="ECO:0000256" key="1">
    <source>
        <dbReference type="SAM" id="MobiDB-lite"/>
    </source>
</evidence>
<protein>
    <submittedName>
        <fullName evidence="2">Uncharacterized protein</fullName>
    </submittedName>
</protein>
<sequence length="492" mass="55607">MAEMGLKTQNHLLPGAVPTIHSQPEANSSEGKKRPIADSEEAEISDRTGKKQRRSRALQKLEVNRLLKDYEEASCSAVGSEPIGDLDLSDLMPETGPGNEERKFNNVGIQCDIGFVWSELRRKCVTSPFPHLSAMFVYASTQVEPVITDSEVQCEITLIPTCSTPLCSPVKSVGCHSDDDNKDQDYIPSNLFSAEVMAEEEEEEKKSQKTEENERIIYSKKGSMISQTLRMLKIMKIQCFSRQTYHKHQRNYLIPIIVQMWKEEQEKLVERLSNLEGGIVLSGDGRSDSPGHSAKYGAFTVIEQRTNKVLDVQLVQSNEVPNSSWCEHEGLIRMEAFLANKNLDLDVIITDRNRQNAAYIRRNMAPKGTKHYYDIWHIAKAATAPEGDGDMLEAMWKSVSNHIQDVHDGHSELYPECAHGPLDEDERDKEWLQPSSKVCEKLTDLLLNKSLLKDIKMISPHYQTSSLEALHSLDIKFAPKHTAFAFLAMYAR</sequence>
<evidence type="ECO:0000313" key="3">
    <source>
        <dbReference type="Proteomes" id="UP001249851"/>
    </source>
</evidence>
<gene>
    <name evidence="2" type="ORF">P5673_020975</name>
</gene>
<dbReference type="Proteomes" id="UP001249851">
    <property type="component" value="Unassembled WGS sequence"/>
</dbReference>
<reference evidence="2" key="1">
    <citation type="journal article" date="2023" name="G3 (Bethesda)">
        <title>Whole genome assembly and annotation of the endangered Caribbean coral Acropora cervicornis.</title>
        <authorList>
            <person name="Selwyn J.D."/>
            <person name="Vollmer S.V."/>
        </authorList>
    </citation>
    <scope>NUCLEOTIDE SEQUENCE</scope>
    <source>
        <strain evidence="2">K2</strain>
    </source>
</reference>
<dbReference type="EMBL" id="JARQWQ010000052">
    <property type="protein sequence ID" value="KAK2557087.1"/>
    <property type="molecule type" value="Genomic_DNA"/>
</dbReference>
<feature type="compositionally biased region" description="Polar residues" evidence="1">
    <location>
        <begin position="20"/>
        <end position="29"/>
    </location>
</feature>
<dbReference type="PANTHER" id="PTHR31751">
    <property type="entry name" value="SI:CH211-108C17.2-RELATED-RELATED"/>
    <property type="match status" value="1"/>
</dbReference>
<feature type="region of interest" description="Disordered" evidence="1">
    <location>
        <begin position="1"/>
        <end position="56"/>
    </location>
</feature>
<reference evidence="2" key="2">
    <citation type="journal article" date="2023" name="Science">
        <title>Genomic signatures of disease resistance in endangered staghorn corals.</title>
        <authorList>
            <person name="Vollmer S.V."/>
            <person name="Selwyn J.D."/>
            <person name="Despard B.A."/>
            <person name="Roesel C.L."/>
        </authorList>
    </citation>
    <scope>NUCLEOTIDE SEQUENCE</scope>
    <source>
        <strain evidence="2">K2</strain>
    </source>
</reference>
<proteinExistence type="predicted"/>
<dbReference type="AlphaFoldDB" id="A0AAD9V0Y6"/>
<keyword evidence="3" id="KW-1185">Reference proteome</keyword>
<name>A0AAD9V0Y6_ACRCE</name>
<dbReference type="PANTHER" id="PTHR31751:SF42">
    <property type="entry name" value="PROTEIN CBG10204"/>
    <property type="match status" value="1"/>
</dbReference>
<comment type="caution">
    <text evidence="2">The sequence shown here is derived from an EMBL/GenBank/DDBJ whole genome shotgun (WGS) entry which is preliminary data.</text>
</comment>
<organism evidence="2 3">
    <name type="scientific">Acropora cervicornis</name>
    <name type="common">Staghorn coral</name>
    <dbReference type="NCBI Taxonomy" id="6130"/>
    <lineage>
        <taxon>Eukaryota</taxon>
        <taxon>Metazoa</taxon>
        <taxon>Cnidaria</taxon>
        <taxon>Anthozoa</taxon>
        <taxon>Hexacorallia</taxon>
        <taxon>Scleractinia</taxon>
        <taxon>Astrocoeniina</taxon>
        <taxon>Acroporidae</taxon>
        <taxon>Acropora</taxon>
    </lineage>
</organism>
<evidence type="ECO:0000313" key="2">
    <source>
        <dbReference type="EMBL" id="KAK2557087.1"/>
    </source>
</evidence>
<accession>A0AAD9V0Y6</accession>